<dbReference type="GeneID" id="302998552"/>
<dbReference type="OrthoDB" id="367580at2"/>
<proteinExistence type="predicted"/>
<dbReference type="RefSeq" id="WP_013701579.1">
    <property type="nucleotide sequence ID" value="NC_015385.1"/>
</dbReference>
<evidence type="ECO:0008006" key="3">
    <source>
        <dbReference type="Google" id="ProtNLM"/>
    </source>
</evidence>
<evidence type="ECO:0000313" key="2">
    <source>
        <dbReference type="Proteomes" id="UP000006852"/>
    </source>
</evidence>
<dbReference type="KEGG" id="tsu:Tresu_1390"/>
<name>F2NSQ8_TRES6</name>
<sequence length="199" mass="21771">MELFVNGEKIDITLEDEKTVGEVLKSFEKEAEKSEATTIGIFLNGKKVLADDFDNASKTPIEENTKIELTVLSKQDVIDSLGKSKDKFSSLAKKLPEVPVALQGGKDKEANTVIAELAEAIDDFCHTAALSALFPEVYSSIVIDGKSVTEFFEEFAPLAADFEQSLETKDTVTSGDLCEYEIAPRLELIAKAIEDSLKK</sequence>
<dbReference type="EMBL" id="CP002631">
    <property type="protein sequence ID" value="AEB14296.1"/>
    <property type="molecule type" value="Genomic_DNA"/>
</dbReference>
<reference evidence="2" key="2">
    <citation type="submission" date="2011-04" db="EMBL/GenBank/DDBJ databases">
        <title>The complete genome of chromosome of Treponema succinifaciens DSM 2489.</title>
        <authorList>
            <person name="Lucas S."/>
            <person name="Copeland A."/>
            <person name="Lapidus A."/>
            <person name="Bruce D."/>
            <person name="Goodwin L."/>
            <person name="Pitluck S."/>
            <person name="Peters L."/>
            <person name="Kyrpides N."/>
            <person name="Mavromatis K."/>
            <person name="Ivanova N."/>
            <person name="Ovchinnikova G."/>
            <person name="Teshima H."/>
            <person name="Detter J.C."/>
            <person name="Tapia R."/>
            <person name="Han C."/>
            <person name="Land M."/>
            <person name="Hauser L."/>
            <person name="Markowitz V."/>
            <person name="Cheng J.-F."/>
            <person name="Hugenholtz P."/>
            <person name="Woyke T."/>
            <person name="Wu D."/>
            <person name="Gronow S."/>
            <person name="Wellnitz S."/>
            <person name="Brambilla E."/>
            <person name="Klenk H.-P."/>
            <person name="Eisen J.A."/>
        </authorList>
    </citation>
    <scope>NUCLEOTIDE SEQUENCE [LARGE SCALE GENOMIC DNA]</scope>
    <source>
        <strain evidence="2">ATCC 33096 / DSM 2489 / 6091</strain>
    </source>
</reference>
<accession>F2NSQ8</accession>
<dbReference type="eggNOG" id="ENOG5033BU4">
    <property type="taxonomic scope" value="Bacteria"/>
</dbReference>
<dbReference type="STRING" id="869209.Tresu_1390"/>
<dbReference type="Proteomes" id="UP000006852">
    <property type="component" value="Chromosome"/>
</dbReference>
<protein>
    <recommendedName>
        <fullName evidence="3">Ubiquitin-like domain-containing protein</fullName>
    </recommendedName>
</protein>
<gene>
    <name evidence="1" type="ordered locus">Tresu_1390</name>
</gene>
<dbReference type="AlphaFoldDB" id="F2NSQ8"/>
<organism evidence="1 2">
    <name type="scientific">Treponema succinifaciens (strain ATCC 33096 / DSM 2489 / 6091)</name>
    <dbReference type="NCBI Taxonomy" id="869209"/>
    <lineage>
        <taxon>Bacteria</taxon>
        <taxon>Pseudomonadati</taxon>
        <taxon>Spirochaetota</taxon>
        <taxon>Spirochaetia</taxon>
        <taxon>Spirochaetales</taxon>
        <taxon>Treponemataceae</taxon>
        <taxon>Treponema</taxon>
    </lineage>
</organism>
<keyword evidence="2" id="KW-1185">Reference proteome</keyword>
<dbReference type="HOGENOM" id="CLU_1383650_0_0_12"/>
<evidence type="ECO:0000313" key="1">
    <source>
        <dbReference type="EMBL" id="AEB14296.1"/>
    </source>
</evidence>
<reference evidence="1 2" key="1">
    <citation type="journal article" date="2011" name="Stand. Genomic Sci.">
        <title>Complete genome sequence of Treponema succinifaciens type strain (6091).</title>
        <authorList>
            <person name="Han C."/>
            <person name="Gronow S."/>
            <person name="Teshima H."/>
            <person name="Lapidus A."/>
            <person name="Nolan M."/>
            <person name="Lucas S."/>
            <person name="Hammon N."/>
            <person name="Deshpande S."/>
            <person name="Cheng J.F."/>
            <person name="Zeytun A."/>
            <person name="Tapia R."/>
            <person name="Goodwin L."/>
            <person name="Pitluck S."/>
            <person name="Liolios K."/>
            <person name="Pagani I."/>
            <person name="Ivanova N."/>
            <person name="Mavromatis K."/>
            <person name="Mikhailova N."/>
            <person name="Huntemann M."/>
            <person name="Pati A."/>
            <person name="Chen A."/>
            <person name="Palaniappan K."/>
            <person name="Land M."/>
            <person name="Hauser L."/>
            <person name="Brambilla E.M."/>
            <person name="Rohde M."/>
            <person name="Goker M."/>
            <person name="Woyke T."/>
            <person name="Bristow J."/>
            <person name="Eisen J.A."/>
            <person name="Markowitz V."/>
            <person name="Hugenholtz P."/>
            <person name="Kyrpides N.C."/>
            <person name="Klenk H.P."/>
            <person name="Detter J.C."/>
        </authorList>
    </citation>
    <scope>NUCLEOTIDE SEQUENCE [LARGE SCALE GENOMIC DNA]</scope>
    <source>
        <strain evidence="2">ATCC 33096 / DSM 2489 / 6091</strain>
    </source>
</reference>